<name>A0A6M3M6F2_9ZZZZ</name>
<gene>
    <name evidence="1" type="ORF">MM171B00719_0011</name>
</gene>
<evidence type="ECO:0000313" key="1">
    <source>
        <dbReference type="EMBL" id="QJB03421.1"/>
    </source>
</evidence>
<organism evidence="1">
    <name type="scientific">viral metagenome</name>
    <dbReference type="NCBI Taxonomy" id="1070528"/>
    <lineage>
        <taxon>unclassified sequences</taxon>
        <taxon>metagenomes</taxon>
        <taxon>organismal metagenomes</taxon>
    </lineage>
</organism>
<accession>A0A6M3M6F2</accession>
<sequence>MTETKDWKPIDFQCTIECLYCPEHGNSVVPMLRPGWQTIPNHYAIFVAGDTDIFAPEVPDDMIRKVMEKARKTWNTFIFSTKNPSRYFEFIDDFPANSLISVTVESDIDHHFSKAEPPLTRLRWMKELNTTLKKERRGDVEVCISIQPILPFSENFAASIEEVKPSQVGIGYELTGLKWFPTPEFCDVLSLARALSAFSLVNIHGVDIDADTELEDWPFRSCPEEYQSPEMLRNPALNTCDDPSLLNSENYHQFY</sequence>
<reference evidence="1" key="1">
    <citation type="submission" date="2020-03" db="EMBL/GenBank/DDBJ databases">
        <title>The deep terrestrial virosphere.</title>
        <authorList>
            <person name="Holmfeldt K."/>
            <person name="Nilsson E."/>
            <person name="Simone D."/>
            <person name="Lopez-Fernandez M."/>
            <person name="Wu X."/>
            <person name="de Brujin I."/>
            <person name="Lundin D."/>
            <person name="Andersson A."/>
            <person name="Bertilsson S."/>
            <person name="Dopson M."/>
        </authorList>
    </citation>
    <scope>NUCLEOTIDE SEQUENCE</scope>
    <source>
        <strain evidence="1">MM171B00719</strain>
    </source>
</reference>
<dbReference type="AlphaFoldDB" id="A0A6M3M6F2"/>
<dbReference type="EMBL" id="MT143845">
    <property type="protein sequence ID" value="QJB03421.1"/>
    <property type="molecule type" value="Genomic_DNA"/>
</dbReference>
<protein>
    <recommendedName>
        <fullName evidence="2">Radical SAM superfamily protein</fullName>
    </recommendedName>
</protein>
<proteinExistence type="predicted"/>
<evidence type="ECO:0008006" key="2">
    <source>
        <dbReference type="Google" id="ProtNLM"/>
    </source>
</evidence>